<proteinExistence type="predicted"/>
<dbReference type="SUPFAM" id="SSF53300">
    <property type="entry name" value="vWA-like"/>
    <property type="match status" value="1"/>
</dbReference>
<dbReference type="EMBL" id="JACAZF010000008">
    <property type="protein sequence ID" value="KAF7297101.1"/>
    <property type="molecule type" value="Genomic_DNA"/>
</dbReference>
<evidence type="ECO:0000256" key="1">
    <source>
        <dbReference type="SAM" id="MobiDB-lite"/>
    </source>
</evidence>
<comment type="caution">
    <text evidence="3">The sequence shown here is derived from an EMBL/GenBank/DDBJ whole genome shotgun (WGS) entry which is preliminary data.</text>
</comment>
<dbReference type="AlphaFoldDB" id="A0A8H6SE70"/>
<dbReference type="PANTHER" id="PTHR34706:SF1">
    <property type="entry name" value="VWFA DOMAIN-CONTAINING PROTEIN"/>
    <property type="match status" value="1"/>
</dbReference>
<evidence type="ECO:0000313" key="4">
    <source>
        <dbReference type="Proteomes" id="UP000636479"/>
    </source>
</evidence>
<keyword evidence="4" id="KW-1185">Reference proteome</keyword>
<dbReference type="Gene3D" id="3.40.50.410">
    <property type="entry name" value="von Willebrand factor, type A domain"/>
    <property type="match status" value="1"/>
</dbReference>
<dbReference type="OrthoDB" id="2142040at2759"/>
<name>A0A8H6SE70_9AGAR</name>
<accession>A0A8H6SE70</accession>
<feature type="region of interest" description="Disordered" evidence="1">
    <location>
        <begin position="17"/>
        <end position="58"/>
    </location>
</feature>
<evidence type="ECO:0000313" key="3">
    <source>
        <dbReference type="EMBL" id="KAF7297101.1"/>
    </source>
</evidence>
<protein>
    <recommendedName>
        <fullName evidence="2">VWFA domain-containing protein</fullName>
    </recommendedName>
</protein>
<dbReference type="InterPro" id="IPR002035">
    <property type="entry name" value="VWF_A"/>
</dbReference>
<organism evidence="3 4">
    <name type="scientific">Mycena indigotica</name>
    <dbReference type="NCBI Taxonomy" id="2126181"/>
    <lineage>
        <taxon>Eukaryota</taxon>
        <taxon>Fungi</taxon>
        <taxon>Dikarya</taxon>
        <taxon>Basidiomycota</taxon>
        <taxon>Agaricomycotina</taxon>
        <taxon>Agaricomycetes</taxon>
        <taxon>Agaricomycetidae</taxon>
        <taxon>Agaricales</taxon>
        <taxon>Marasmiineae</taxon>
        <taxon>Mycenaceae</taxon>
        <taxon>Mycena</taxon>
    </lineage>
</organism>
<dbReference type="RefSeq" id="XP_037217460.1">
    <property type="nucleotide sequence ID" value="XM_037366048.1"/>
</dbReference>
<dbReference type="Proteomes" id="UP000636479">
    <property type="component" value="Unassembled WGS sequence"/>
</dbReference>
<dbReference type="InterPro" id="IPR036465">
    <property type="entry name" value="vWFA_dom_sf"/>
</dbReference>
<sequence length="324" mass="36148">MPSFLSAFFFGHRRSRSADTRRLSREPPPSYNDSLAVPDASLKRSTSSRESKYDNPQWLRQPMRQSTLEDALELLVKYDTVILVDDSGSMQLSSSHGKTRWQEAGDALAQLATTAAQYDADGIDIHFLNHVHMQNSSQHLRTAEAVRRVFNEVSPRGPTPTGDRLDQLLKPYISMLEEAKIDADGTPRNRQTNEKIKRVNFIVITDGQPTDEPSEVIVHAAKRFGAIRNICPIQVGIQFVQIGDDPNATAALSRLDDDLAQENGIPDIVDTTPYTKLHPITADGIIKCLIGGINRRVDKQPWNSTAVSTEQMPKWIGEHLSRLA</sequence>
<evidence type="ECO:0000259" key="2">
    <source>
        <dbReference type="PROSITE" id="PS50234"/>
    </source>
</evidence>
<dbReference type="GeneID" id="59348564"/>
<gene>
    <name evidence="3" type="ORF">MIND_00943000</name>
</gene>
<dbReference type="PANTHER" id="PTHR34706">
    <property type="entry name" value="SLR1338 PROTEIN"/>
    <property type="match status" value="1"/>
</dbReference>
<reference evidence="3" key="1">
    <citation type="submission" date="2020-05" db="EMBL/GenBank/DDBJ databases">
        <title>Mycena genomes resolve the evolution of fungal bioluminescence.</title>
        <authorList>
            <person name="Tsai I.J."/>
        </authorList>
    </citation>
    <scope>NUCLEOTIDE SEQUENCE</scope>
    <source>
        <strain evidence="3">171206Taipei</strain>
    </source>
</reference>
<feature type="domain" description="VWFA" evidence="2">
    <location>
        <begin position="79"/>
        <end position="285"/>
    </location>
</feature>
<dbReference type="PROSITE" id="PS50234">
    <property type="entry name" value="VWFA"/>
    <property type="match status" value="1"/>
</dbReference>